<keyword evidence="2" id="KW-1185">Reference proteome</keyword>
<proteinExistence type="predicted"/>
<gene>
    <name evidence="1" type="ORF">DSO57_1022311</name>
</gene>
<sequence>MPKSGKRSAKEAMIKKVIIKRVIQERNKARGLGQTSHSSSKASVQEFEYKDASDTLAFLNVESQVFSSADVKNAWALWKDLDQNQAHELLTRLSKPSPLMKRL</sequence>
<comment type="caution">
    <text evidence="1">The sequence shown here is derived from an EMBL/GenBank/DDBJ whole genome shotgun (WGS) entry which is preliminary data.</text>
</comment>
<organism evidence="1 2">
    <name type="scientific">Entomophthora muscae</name>
    <dbReference type="NCBI Taxonomy" id="34485"/>
    <lineage>
        <taxon>Eukaryota</taxon>
        <taxon>Fungi</taxon>
        <taxon>Fungi incertae sedis</taxon>
        <taxon>Zoopagomycota</taxon>
        <taxon>Entomophthoromycotina</taxon>
        <taxon>Entomophthoromycetes</taxon>
        <taxon>Entomophthorales</taxon>
        <taxon>Entomophthoraceae</taxon>
        <taxon>Entomophthora</taxon>
    </lineage>
</organism>
<dbReference type="Proteomes" id="UP001165960">
    <property type="component" value="Unassembled WGS sequence"/>
</dbReference>
<dbReference type="EMBL" id="QTSX02005082">
    <property type="protein sequence ID" value="KAJ9061255.1"/>
    <property type="molecule type" value="Genomic_DNA"/>
</dbReference>
<evidence type="ECO:0000313" key="1">
    <source>
        <dbReference type="EMBL" id="KAJ9061255.1"/>
    </source>
</evidence>
<evidence type="ECO:0000313" key="2">
    <source>
        <dbReference type="Proteomes" id="UP001165960"/>
    </source>
</evidence>
<name>A0ACC2SFY4_9FUNG</name>
<reference evidence="1" key="1">
    <citation type="submission" date="2022-04" db="EMBL/GenBank/DDBJ databases">
        <title>Genome of the entomopathogenic fungus Entomophthora muscae.</title>
        <authorList>
            <person name="Elya C."/>
            <person name="Lovett B.R."/>
            <person name="Lee E."/>
            <person name="Macias A.M."/>
            <person name="Hajek A.E."/>
            <person name="De Bivort B.L."/>
            <person name="Kasson M.T."/>
            <person name="De Fine Licht H.H."/>
            <person name="Stajich J.E."/>
        </authorList>
    </citation>
    <scope>NUCLEOTIDE SEQUENCE</scope>
    <source>
        <strain evidence="1">Berkeley</strain>
    </source>
</reference>
<protein>
    <submittedName>
        <fullName evidence="1">Uncharacterized protein</fullName>
    </submittedName>
</protein>
<accession>A0ACC2SFY4</accession>